<keyword evidence="1" id="KW-0677">Repeat</keyword>
<dbReference type="KEGG" id="gbn:GEOBRER4_02850"/>
<proteinExistence type="predicted"/>
<dbReference type="SUPFAM" id="SSF48452">
    <property type="entry name" value="TPR-like"/>
    <property type="match status" value="2"/>
</dbReference>
<dbReference type="PROSITE" id="PS50293">
    <property type="entry name" value="TPR_REGION"/>
    <property type="match status" value="2"/>
</dbReference>
<dbReference type="Pfam" id="PF14559">
    <property type="entry name" value="TPR_19"/>
    <property type="match status" value="1"/>
</dbReference>
<dbReference type="InterPro" id="IPR019734">
    <property type="entry name" value="TPR_rpt"/>
</dbReference>
<sequence>MNLRKNGRICRPALLVLGFLSCGFTWGSSLPPCDKASEAVKEITRQSSADKRLEAEKKVRELCADGGAAHYLKGLALEAAQRQEEAVEEYRSAVKKDPQLAEAHGRLGLLLFEKGAREEASVELFEASKSKPDPAYAKALGDIFQAAQLYALALSQYERALPTYGNDAKLRVGMARSYLGLGERAKARDLLVEALRLDPANLAASLELAEIYRGDKQYQDALQQLKQASAAHPDNRDIHFRLARLLDLIGEEKLADAQYRQAGMERASTPADHLEKAALYQQGTAFLKAAREYEALLLKQPDAPGVREKLGDALLAAGHDGEAITAYEEALRRKETSSQLLYNLGTLYERKGDLDQAIRRFSEAIRLDPENGDARRRLAEIHTVRGDLDAAIAQYRELVSRHGDNPLSYYKLARLYEQRRQYEDAIRAYSKAIELDQDSEVAHLGIARLYQKRKQPEQAEKHLIEVLRLDPRHAEARELLISLYVKARRYDDTEKLLKASAELNPESANDQYRLGVIYAFRGNNDGAREQYQKALALKPDHARALNALGKLYLRLGEKEKAREALAAARKADPDLLEPVELLSKLDLKKAHKKQEYRKHLSKHKKGKKVSKERKGKSKKKKKARR</sequence>
<name>A0A6S6M2G7_9BACT</name>
<feature type="chain" id="PRO_5028305685" evidence="5">
    <location>
        <begin position="28"/>
        <end position="625"/>
    </location>
</feature>
<dbReference type="SUPFAM" id="SSF81901">
    <property type="entry name" value="HCP-like"/>
    <property type="match status" value="1"/>
</dbReference>
<feature type="repeat" description="TPR" evidence="3">
    <location>
        <begin position="542"/>
        <end position="575"/>
    </location>
</feature>
<feature type="repeat" description="TPR" evidence="3">
    <location>
        <begin position="202"/>
        <end position="235"/>
    </location>
</feature>
<keyword evidence="7" id="KW-1185">Reference proteome</keyword>
<dbReference type="Pfam" id="PF13432">
    <property type="entry name" value="TPR_16"/>
    <property type="match status" value="3"/>
</dbReference>
<dbReference type="SMART" id="SM00028">
    <property type="entry name" value="TPR"/>
    <property type="match status" value="12"/>
</dbReference>
<evidence type="ECO:0000256" key="3">
    <source>
        <dbReference type="PROSITE-ProRule" id="PRU00339"/>
    </source>
</evidence>
<keyword evidence="2 3" id="KW-0802">TPR repeat</keyword>
<protein>
    <submittedName>
        <fullName evidence="6">Uncharacterized protein</fullName>
    </submittedName>
</protein>
<dbReference type="Pfam" id="PF13414">
    <property type="entry name" value="TPR_11"/>
    <property type="match status" value="1"/>
</dbReference>
<organism evidence="6 7">
    <name type="scientific">Citrifermentans bremense</name>
    <dbReference type="NCBI Taxonomy" id="60035"/>
    <lineage>
        <taxon>Bacteria</taxon>
        <taxon>Pseudomonadati</taxon>
        <taxon>Thermodesulfobacteriota</taxon>
        <taxon>Desulfuromonadia</taxon>
        <taxon>Geobacterales</taxon>
        <taxon>Geobacteraceae</taxon>
        <taxon>Citrifermentans</taxon>
    </lineage>
</organism>
<dbReference type="Pfam" id="PF13428">
    <property type="entry name" value="TPR_14"/>
    <property type="match status" value="1"/>
</dbReference>
<evidence type="ECO:0000256" key="4">
    <source>
        <dbReference type="SAM" id="MobiDB-lite"/>
    </source>
</evidence>
<dbReference type="SUPFAM" id="SSF48439">
    <property type="entry name" value="Protein prenylyltransferase"/>
    <property type="match status" value="1"/>
</dbReference>
<dbReference type="RefSeq" id="WP_185243929.1">
    <property type="nucleotide sequence ID" value="NZ_AP023213.1"/>
</dbReference>
<evidence type="ECO:0000313" key="6">
    <source>
        <dbReference type="EMBL" id="BCG45535.1"/>
    </source>
</evidence>
<dbReference type="InterPro" id="IPR051012">
    <property type="entry name" value="CellSynth/LPSAsmb/PSIAsmb"/>
</dbReference>
<reference evidence="6 7" key="1">
    <citation type="submission" date="2020-06" db="EMBL/GenBank/DDBJ databases">
        <title>Interaction of electrochemicaly active bacteria, Geobacter bremensis R4 on different carbon anode.</title>
        <authorList>
            <person name="Meng L."/>
            <person name="Yoshida N."/>
        </authorList>
    </citation>
    <scope>NUCLEOTIDE SEQUENCE [LARGE SCALE GENOMIC DNA]</scope>
    <source>
        <strain evidence="6 7">R4</strain>
    </source>
</reference>
<feature type="repeat" description="TPR" evidence="3">
    <location>
        <begin position="168"/>
        <end position="201"/>
    </location>
</feature>
<accession>A0A6S6M2G7</accession>
<dbReference type="Gene3D" id="1.25.40.10">
    <property type="entry name" value="Tetratricopeptide repeat domain"/>
    <property type="match status" value="4"/>
</dbReference>
<feature type="repeat" description="TPR" evidence="3">
    <location>
        <begin position="440"/>
        <end position="473"/>
    </location>
</feature>
<dbReference type="InterPro" id="IPR011990">
    <property type="entry name" value="TPR-like_helical_dom_sf"/>
</dbReference>
<dbReference type="Proteomes" id="UP000515472">
    <property type="component" value="Chromosome"/>
</dbReference>
<evidence type="ECO:0000256" key="1">
    <source>
        <dbReference type="ARBA" id="ARBA00022737"/>
    </source>
</evidence>
<gene>
    <name evidence="6" type="ORF">GEOBRER4_n0292</name>
</gene>
<dbReference type="AlphaFoldDB" id="A0A6S6M2G7"/>
<feature type="repeat" description="TPR" evidence="3">
    <location>
        <begin position="406"/>
        <end position="439"/>
    </location>
</feature>
<evidence type="ECO:0000313" key="7">
    <source>
        <dbReference type="Proteomes" id="UP000515472"/>
    </source>
</evidence>
<feature type="compositionally biased region" description="Basic residues" evidence="4">
    <location>
        <begin position="589"/>
        <end position="625"/>
    </location>
</feature>
<feature type="repeat" description="TPR" evidence="3">
    <location>
        <begin position="338"/>
        <end position="371"/>
    </location>
</feature>
<feature type="signal peptide" evidence="5">
    <location>
        <begin position="1"/>
        <end position="27"/>
    </location>
</feature>
<evidence type="ECO:0000256" key="5">
    <source>
        <dbReference type="SAM" id="SignalP"/>
    </source>
</evidence>
<feature type="region of interest" description="Disordered" evidence="4">
    <location>
        <begin position="587"/>
        <end position="625"/>
    </location>
</feature>
<dbReference type="PROSITE" id="PS50005">
    <property type="entry name" value="TPR"/>
    <property type="match status" value="8"/>
</dbReference>
<dbReference type="EMBL" id="AP023213">
    <property type="protein sequence ID" value="BCG45535.1"/>
    <property type="molecule type" value="Genomic_DNA"/>
</dbReference>
<keyword evidence="5" id="KW-0732">Signal</keyword>
<dbReference type="InterPro" id="IPR006597">
    <property type="entry name" value="Sel1-like"/>
</dbReference>
<dbReference type="PROSITE" id="PS51257">
    <property type="entry name" value="PROKAR_LIPOPROTEIN"/>
    <property type="match status" value="1"/>
</dbReference>
<dbReference type="PANTHER" id="PTHR45586">
    <property type="entry name" value="TPR REPEAT-CONTAINING PROTEIN PA4667"/>
    <property type="match status" value="1"/>
</dbReference>
<dbReference type="PANTHER" id="PTHR45586:SF1">
    <property type="entry name" value="LIPOPOLYSACCHARIDE ASSEMBLY PROTEIN B"/>
    <property type="match status" value="1"/>
</dbReference>
<evidence type="ECO:0000256" key="2">
    <source>
        <dbReference type="ARBA" id="ARBA00022803"/>
    </source>
</evidence>
<dbReference type="SMART" id="SM00671">
    <property type="entry name" value="SEL1"/>
    <property type="match status" value="3"/>
</dbReference>
<feature type="repeat" description="TPR" evidence="3">
    <location>
        <begin position="67"/>
        <end position="100"/>
    </location>
</feature>
<feature type="repeat" description="TPR" evidence="3">
    <location>
        <begin position="508"/>
        <end position="541"/>
    </location>
</feature>